<keyword evidence="2" id="KW-1185">Reference proteome</keyword>
<proteinExistence type="predicted"/>
<dbReference type="AlphaFoldDB" id="A0A1H4VAJ8"/>
<organism evidence="1 2">
    <name type="scientific">Streptomyces melanosporofaciens</name>
    <dbReference type="NCBI Taxonomy" id="67327"/>
    <lineage>
        <taxon>Bacteria</taxon>
        <taxon>Bacillati</taxon>
        <taxon>Actinomycetota</taxon>
        <taxon>Actinomycetes</taxon>
        <taxon>Kitasatosporales</taxon>
        <taxon>Streptomycetaceae</taxon>
        <taxon>Streptomyces</taxon>
        <taxon>Streptomyces violaceusniger group</taxon>
    </lineage>
</organism>
<dbReference type="EMBL" id="FNST01000002">
    <property type="protein sequence ID" value="SEC78142.1"/>
    <property type="molecule type" value="Genomic_DNA"/>
</dbReference>
<reference evidence="2" key="1">
    <citation type="submission" date="2016-10" db="EMBL/GenBank/DDBJ databases">
        <authorList>
            <person name="Varghese N."/>
            <person name="Submissions S."/>
        </authorList>
    </citation>
    <scope>NUCLEOTIDE SEQUENCE [LARGE SCALE GENOMIC DNA]</scope>
    <source>
        <strain evidence="2">DSM 40318</strain>
    </source>
</reference>
<dbReference type="Proteomes" id="UP000198609">
    <property type="component" value="Unassembled WGS sequence"/>
</dbReference>
<evidence type="ECO:0000313" key="1">
    <source>
        <dbReference type="EMBL" id="SEC78142.1"/>
    </source>
</evidence>
<name>A0A1H4VAJ8_STRMJ</name>
<dbReference type="InterPro" id="IPR045999">
    <property type="entry name" value="DUF5955"/>
</dbReference>
<accession>A0A1H4VAJ8</accession>
<protein>
    <submittedName>
        <fullName evidence="1">Uncharacterized protein</fullName>
    </submittedName>
</protein>
<gene>
    <name evidence="1" type="ORF">SAMN04490356_5499</name>
</gene>
<evidence type="ECO:0000313" key="2">
    <source>
        <dbReference type="Proteomes" id="UP000198609"/>
    </source>
</evidence>
<sequence length="145" mass="15271">MREGGRLVREGARGRRAVLANDGARLWGEPGALSVEGAAVVEARRVAGTDDDPRAAELRRAVARLRRDLAAHPAELPDRAIADDELAALDAMARTGAPELHRLRRSLLLIAGALGSVSALGSALTGVRAAIDQFNNVPQTGRGRD</sequence>
<dbReference type="Pfam" id="PF19380">
    <property type="entry name" value="DUF5955"/>
    <property type="match status" value="1"/>
</dbReference>